<comment type="caution">
    <text evidence="3">The sequence shown here is derived from an EMBL/GenBank/DDBJ whole genome shotgun (WGS) entry which is preliminary data.</text>
</comment>
<feature type="compositionally biased region" description="Polar residues" evidence="1">
    <location>
        <begin position="120"/>
        <end position="133"/>
    </location>
</feature>
<keyword evidence="2" id="KW-0812">Transmembrane</keyword>
<evidence type="ECO:0000313" key="4">
    <source>
        <dbReference type="Proteomes" id="UP001144280"/>
    </source>
</evidence>
<keyword evidence="2" id="KW-1133">Transmembrane helix</keyword>
<evidence type="ECO:0000313" key="3">
    <source>
        <dbReference type="EMBL" id="GLI00341.1"/>
    </source>
</evidence>
<dbReference type="Proteomes" id="UP001144280">
    <property type="component" value="Unassembled WGS sequence"/>
</dbReference>
<gene>
    <name evidence="3" type="ORF">Pa4123_56170</name>
</gene>
<feature type="transmembrane region" description="Helical" evidence="2">
    <location>
        <begin position="61"/>
        <end position="81"/>
    </location>
</feature>
<keyword evidence="2" id="KW-0472">Membrane</keyword>
<evidence type="ECO:0000256" key="1">
    <source>
        <dbReference type="SAM" id="MobiDB-lite"/>
    </source>
</evidence>
<feature type="region of interest" description="Disordered" evidence="1">
    <location>
        <begin position="120"/>
        <end position="151"/>
    </location>
</feature>
<protein>
    <submittedName>
        <fullName evidence="3">Uncharacterized protein</fullName>
    </submittedName>
</protein>
<dbReference type="RefSeq" id="WP_281900579.1">
    <property type="nucleotide sequence ID" value="NZ_BSDI01000032.1"/>
</dbReference>
<keyword evidence="4" id="KW-1185">Reference proteome</keyword>
<dbReference type="EMBL" id="BSDI01000032">
    <property type="protein sequence ID" value="GLI00341.1"/>
    <property type="molecule type" value="Genomic_DNA"/>
</dbReference>
<feature type="transmembrane region" description="Helical" evidence="2">
    <location>
        <begin position="35"/>
        <end position="55"/>
    </location>
</feature>
<name>A0ABQ5R1B1_9ACTN</name>
<proteinExistence type="predicted"/>
<reference evidence="3" key="1">
    <citation type="submission" date="2022-12" db="EMBL/GenBank/DDBJ databases">
        <title>New Phytohabitans aurantiacus sp. RD004123 nov., an actinomycete isolated from soil.</title>
        <authorList>
            <person name="Triningsih D.W."/>
            <person name="Harunari E."/>
            <person name="Igarashi Y."/>
        </authorList>
    </citation>
    <scope>NUCLEOTIDE SEQUENCE</scope>
    <source>
        <strain evidence="3">RD004123</strain>
    </source>
</reference>
<accession>A0ABQ5R1B1</accession>
<sequence length="168" mass="18309">MSREVRTQQEALAPEAVDYRPLYARVLGLRHLHPSGLMCFLFLEGAAVFGVLLALTELVSWWAIVILPVSIAVMVKINDLVAGAVARSAQRVGELERERQASVAVGRAAVIARHRAVEQSATSVEDSTTSTGAWSAPPPAPNAQPTEMDQADVYELRARQSATRRYDD</sequence>
<evidence type="ECO:0000256" key="2">
    <source>
        <dbReference type="SAM" id="Phobius"/>
    </source>
</evidence>
<organism evidence="3 4">
    <name type="scientific">Phytohabitans aurantiacus</name>
    <dbReference type="NCBI Taxonomy" id="3016789"/>
    <lineage>
        <taxon>Bacteria</taxon>
        <taxon>Bacillati</taxon>
        <taxon>Actinomycetota</taxon>
        <taxon>Actinomycetes</taxon>
        <taxon>Micromonosporales</taxon>
        <taxon>Micromonosporaceae</taxon>
    </lineage>
</organism>